<accession>A0A7X1KDQ6</accession>
<comment type="caution">
    <text evidence="2">The sequence shown here is derived from an EMBL/GenBank/DDBJ whole genome shotgun (WGS) entry which is preliminary data.</text>
</comment>
<dbReference type="Proteomes" id="UP000520156">
    <property type="component" value="Unassembled WGS sequence"/>
</dbReference>
<sequence>MNGTLNPRLTIVIVFAFLFIVALFVGPGGPADQVVPPPALPSAAPLTTPRPSPSPSIAASTWYTQEEPTPPAVSPTPGNDGGNGAANAPAAPAEGSPMVAPPPPQGPDFPENQ</sequence>
<dbReference type="AlphaFoldDB" id="A0A7X1KDQ6"/>
<protein>
    <submittedName>
        <fullName evidence="2">Uncharacterized protein</fullName>
    </submittedName>
</protein>
<name>A0A7X1KDQ6_9SPHN</name>
<proteinExistence type="predicted"/>
<keyword evidence="3" id="KW-1185">Reference proteome</keyword>
<evidence type="ECO:0000313" key="3">
    <source>
        <dbReference type="Proteomes" id="UP000520156"/>
    </source>
</evidence>
<evidence type="ECO:0000256" key="1">
    <source>
        <dbReference type="SAM" id="MobiDB-lite"/>
    </source>
</evidence>
<dbReference type="EMBL" id="JACLAU010000046">
    <property type="protein sequence ID" value="MBC2653407.1"/>
    <property type="molecule type" value="Genomic_DNA"/>
</dbReference>
<evidence type="ECO:0000313" key="2">
    <source>
        <dbReference type="EMBL" id="MBC2653407.1"/>
    </source>
</evidence>
<feature type="region of interest" description="Disordered" evidence="1">
    <location>
        <begin position="30"/>
        <end position="113"/>
    </location>
</feature>
<gene>
    <name evidence="2" type="ORF">H7F49_17110</name>
</gene>
<dbReference type="RefSeq" id="WP_185684782.1">
    <property type="nucleotide sequence ID" value="NZ_JACLAU010000046.1"/>
</dbReference>
<organism evidence="2 3">
    <name type="scientific">Novosphingobium aerophilum</name>
    <dbReference type="NCBI Taxonomy" id="2839843"/>
    <lineage>
        <taxon>Bacteria</taxon>
        <taxon>Pseudomonadati</taxon>
        <taxon>Pseudomonadota</taxon>
        <taxon>Alphaproteobacteria</taxon>
        <taxon>Sphingomonadales</taxon>
        <taxon>Sphingomonadaceae</taxon>
        <taxon>Novosphingobium</taxon>
    </lineage>
</organism>
<reference evidence="2 3" key="1">
    <citation type="submission" date="2020-08" db="EMBL/GenBank/DDBJ databases">
        <title>The genome sequence of Novosphingobium flavum 4Y4.</title>
        <authorList>
            <person name="Liu Y."/>
        </authorList>
    </citation>
    <scope>NUCLEOTIDE SEQUENCE [LARGE SCALE GENOMIC DNA]</scope>
    <source>
        <strain evidence="2 3">4Y4</strain>
    </source>
</reference>